<dbReference type="Proteomes" id="UP000805193">
    <property type="component" value="Unassembled WGS sequence"/>
</dbReference>
<accession>A0AC60PAA0</accession>
<sequence length="487" mass="51386">MTSSASTSTASIEPAVHTNSTGGNEAKSCANASQDPTTIMVLTLNTENGLKATHGGYGFTYSSRDGPLFRWRCVLRQCGVILKTYRVKGQHYLLHALPHNEEVHNCESSRPSGGGVRIPCTPHDSPKTKADSCADKVERVTNKEAEEKICGHRKHQLMEVDSDSDSSIDWRPRTEKRKRSLKSVCSSSNGGGAGPSASVKRSSGKQKGGGASRLIQEEEPPVKKRGEWPPVEKASPKVLKEPQETVSSDAQVPAKKSIGHRLLIVGAFSRRPPLQDTPPGKAEDAMSDNIKIENTKESGAGNLADGRAAAVQHSPVQSQHPRGSNDPPPTSPAGADDADTVQNNADDGAYSCFILSDDSMNGDIEEKFGAVKQEADDVNSGDAEAGGKGSLDPPFPIASYESMKNGWNAGDGSAGIALISSYEVTESAALTSVEDPSRVHRMQAGSAIYPVAVSSSLINPEAPSYVAVEGDLEAASPAEAVLVAFCL</sequence>
<proteinExistence type="predicted"/>
<reference evidence="1 2" key="1">
    <citation type="journal article" date="2020" name="Cell">
        <title>Large-Scale Comparative Analyses of Tick Genomes Elucidate Their Genetic Diversity and Vector Capacities.</title>
        <authorList>
            <consortium name="Tick Genome and Microbiome Consortium (TIGMIC)"/>
            <person name="Jia N."/>
            <person name="Wang J."/>
            <person name="Shi W."/>
            <person name="Du L."/>
            <person name="Sun Y."/>
            <person name="Zhan W."/>
            <person name="Jiang J.F."/>
            <person name="Wang Q."/>
            <person name="Zhang B."/>
            <person name="Ji P."/>
            <person name="Bell-Sakyi L."/>
            <person name="Cui X.M."/>
            <person name="Yuan T.T."/>
            <person name="Jiang B.G."/>
            <person name="Yang W.F."/>
            <person name="Lam T.T."/>
            <person name="Chang Q.C."/>
            <person name="Ding S.J."/>
            <person name="Wang X.J."/>
            <person name="Zhu J.G."/>
            <person name="Ruan X.D."/>
            <person name="Zhao L."/>
            <person name="Wei J.T."/>
            <person name="Ye R.Z."/>
            <person name="Que T.C."/>
            <person name="Du C.H."/>
            <person name="Zhou Y.H."/>
            <person name="Cheng J.X."/>
            <person name="Dai P.F."/>
            <person name="Guo W.B."/>
            <person name="Han X.H."/>
            <person name="Huang E.J."/>
            <person name="Li L.F."/>
            <person name="Wei W."/>
            <person name="Gao Y.C."/>
            <person name="Liu J.Z."/>
            <person name="Shao H.Z."/>
            <person name="Wang X."/>
            <person name="Wang C.C."/>
            <person name="Yang T.C."/>
            <person name="Huo Q.B."/>
            <person name="Li W."/>
            <person name="Chen H.Y."/>
            <person name="Chen S.E."/>
            <person name="Zhou L.G."/>
            <person name="Ni X.B."/>
            <person name="Tian J.H."/>
            <person name="Sheng Y."/>
            <person name="Liu T."/>
            <person name="Pan Y.S."/>
            <person name="Xia L.Y."/>
            <person name="Li J."/>
            <person name="Zhao F."/>
            <person name="Cao W.C."/>
        </authorList>
    </citation>
    <scope>NUCLEOTIDE SEQUENCE [LARGE SCALE GENOMIC DNA]</scope>
    <source>
        <strain evidence="1">Iper-2018</strain>
    </source>
</reference>
<organism evidence="1 2">
    <name type="scientific">Ixodes persulcatus</name>
    <name type="common">Taiga tick</name>
    <dbReference type="NCBI Taxonomy" id="34615"/>
    <lineage>
        <taxon>Eukaryota</taxon>
        <taxon>Metazoa</taxon>
        <taxon>Ecdysozoa</taxon>
        <taxon>Arthropoda</taxon>
        <taxon>Chelicerata</taxon>
        <taxon>Arachnida</taxon>
        <taxon>Acari</taxon>
        <taxon>Parasitiformes</taxon>
        <taxon>Ixodida</taxon>
        <taxon>Ixodoidea</taxon>
        <taxon>Ixodidae</taxon>
        <taxon>Ixodinae</taxon>
        <taxon>Ixodes</taxon>
    </lineage>
</organism>
<dbReference type="EMBL" id="JABSTQ010010951">
    <property type="protein sequence ID" value="KAG0416454.1"/>
    <property type="molecule type" value="Genomic_DNA"/>
</dbReference>
<gene>
    <name evidence="1" type="ORF">HPB47_006416</name>
</gene>
<keyword evidence="2" id="KW-1185">Reference proteome</keyword>
<name>A0AC60PAA0_IXOPE</name>
<evidence type="ECO:0000313" key="1">
    <source>
        <dbReference type="EMBL" id="KAG0416454.1"/>
    </source>
</evidence>
<protein>
    <submittedName>
        <fullName evidence="1">Uncharacterized protein</fullName>
    </submittedName>
</protein>
<evidence type="ECO:0000313" key="2">
    <source>
        <dbReference type="Proteomes" id="UP000805193"/>
    </source>
</evidence>
<comment type="caution">
    <text evidence="1">The sequence shown here is derived from an EMBL/GenBank/DDBJ whole genome shotgun (WGS) entry which is preliminary data.</text>
</comment>